<accession>A0A1X2GMW0</accession>
<proteinExistence type="predicted"/>
<dbReference type="Proteomes" id="UP000242146">
    <property type="component" value="Unassembled WGS sequence"/>
</dbReference>
<dbReference type="AlphaFoldDB" id="A0A1X2GMW0"/>
<feature type="region of interest" description="Disordered" evidence="1">
    <location>
        <begin position="31"/>
        <end position="71"/>
    </location>
</feature>
<comment type="caution">
    <text evidence="2">The sequence shown here is derived from an EMBL/GenBank/DDBJ whole genome shotgun (WGS) entry which is preliminary data.</text>
</comment>
<feature type="compositionally biased region" description="Polar residues" evidence="1">
    <location>
        <begin position="53"/>
        <end position="71"/>
    </location>
</feature>
<protein>
    <submittedName>
        <fullName evidence="2">Uncharacterized protein</fullName>
    </submittedName>
</protein>
<evidence type="ECO:0000256" key="1">
    <source>
        <dbReference type="SAM" id="MobiDB-lite"/>
    </source>
</evidence>
<keyword evidence="3" id="KW-1185">Reference proteome</keyword>
<dbReference type="EMBL" id="MCGT01000008">
    <property type="protein sequence ID" value="ORX57510.1"/>
    <property type="molecule type" value="Genomic_DNA"/>
</dbReference>
<evidence type="ECO:0000313" key="3">
    <source>
        <dbReference type="Proteomes" id="UP000242146"/>
    </source>
</evidence>
<name>A0A1X2GMW0_9FUNG</name>
<reference evidence="2 3" key="1">
    <citation type="submission" date="2016-07" db="EMBL/GenBank/DDBJ databases">
        <title>Pervasive Adenine N6-methylation of Active Genes in Fungi.</title>
        <authorList>
            <consortium name="DOE Joint Genome Institute"/>
            <person name="Mondo S.J."/>
            <person name="Dannebaum R.O."/>
            <person name="Kuo R.C."/>
            <person name="Labutti K."/>
            <person name="Haridas S."/>
            <person name="Kuo A."/>
            <person name="Salamov A."/>
            <person name="Ahrendt S.R."/>
            <person name="Lipzen A."/>
            <person name="Sullivan W."/>
            <person name="Andreopoulos W.B."/>
            <person name="Clum A."/>
            <person name="Lindquist E."/>
            <person name="Daum C."/>
            <person name="Ramamoorthy G.K."/>
            <person name="Gryganskyi A."/>
            <person name="Culley D."/>
            <person name="Magnuson J.K."/>
            <person name="James T.Y."/>
            <person name="O'Malley M.A."/>
            <person name="Stajich J.E."/>
            <person name="Spatafora J.W."/>
            <person name="Visel A."/>
            <person name="Grigoriev I.V."/>
        </authorList>
    </citation>
    <scope>NUCLEOTIDE SEQUENCE [LARGE SCALE GENOMIC DNA]</scope>
    <source>
        <strain evidence="2 3">NRRL 3301</strain>
    </source>
</reference>
<feature type="compositionally biased region" description="Polar residues" evidence="1">
    <location>
        <begin position="31"/>
        <end position="44"/>
    </location>
</feature>
<sequence length="71" mass="7870">MILSTNTPTSHPCLSPRASMVMPSEVSTLLPSNYLSSHDSTPSPSYYLHHSHGSSMSRHTLQSYPPTEQKR</sequence>
<evidence type="ECO:0000313" key="2">
    <source>
        <dbReference type="EMBL" id="ORX57510.1"/>
    </source>
</evidence>
<organism evidence="2 3">
    <name type="scientific">Hesseltinella vesiculosa</name>
    <dbReference type="NCBI Taxonomy" id="101127"/>
    <lineage>
        <taxon>Eukaryota</taxon>
        <taxon>Fungi</taxon>
        <taxon>Fungi incertae sedis</taxon>
        <taxon>Mucoromycota</taxon>
        <taxon>Mucoromycotina</taxon>
        <taxon>Mucoromycetes</taxon>
        <taxon>Mucorales</taxon>
        <taxon>Cunninghamellaceae</taxon>
        <taxon>Hesseltinella</taxon>
    </lineage>
</organism>
<gene>
    <name evidence="2" type="ORF">DM01DRAFT_1228104</name>
</gene>